<reference evidence="1 2" key="1">
    <citation type="journal article" date="2008" name="BMC Genomics">
        <title>Complete genome of Phenylobacterium zucineum - a novel facultative intracellular bacterium isolated from human erythroleukemia cell line K562.</title>
        <authorList>
            <person name="Luo Y."/>
            <person name="Xu X."/>
            <person name="Ding Z."/>
            <person name="Liu Z."/>
            <person name="Zhang B."/>
            <person name="Yan Z."/>
            <person name="Sun J."/>
            <person name="Hu S."/>
            <person name="Hu X."/>
        </authorList>
    </citation>
    <scope>NUCLEOTIDE SEQUENCE [LARGE SCALE GENOMIC DNA]</scope>
    <source>
        <strain evidence="1 2">HLK1</strain>
    </source>
</reference>
<accession>B4R997</accession>
<dbReference type="EMBL" id="CP000747">
    <property type="protein sequence ID" value="ACG77767.1"/>
    <property type="molecule type" value="Genomic_DNA"/>
</dbReference>
<sequence length="197" mass="20292">MALVAAGGVGAGAAPADLLSEGGHRLLLVFRGEQNKNHIDGAGFRGACPAMLSVIVDARQDPDALPALLAQLTRGAVEGLVREVFIVAPHSETIVALCEDMGAEAADGIEPALAWAKSDLVLVLPAALRLRDGWVEALGAHVAAGGPGAVVVGLVRGGLFSSAPFGVLVERARVVSLQEPDLDRLRRKLGLRPPRIG</sequence>
<dbReference type="AlphaFoldDB" id="B4R997"/>
<organism evidence="1 2">
    <name type="scientific">Phenylobacterium zucineum (strain HLK1)</name>
    <dbReference type="NCBI Taxonomy" id="450851"/>
    <lineage>
        <taxon>Bacteria</taxon>
        <taxon>Pseudomonadati</taxon>
        <taxon>Pseudomonadota</taxon>
        <taxon>Alphaproteobacteria</taxon>
        <taxon>Caulobacterales</taxon>
        <taxon>Caulobacteraceae</taxon>
        <taxon>Phenylobacterium</taxon>
    </lineage>
</organism>
<dbReference type="HOGENOM" id="CLU_1383006_0_0_5"/>
<gene>
    <name evidence="1" type="ordered locus">PHZ_c1353</name>
</gene>
<protein>
    <submittedName>
        <fullName evidence="1">Uncharacterized protein</fullName>
    </submittedName>
</protein>
<dbReference type="KEGG" id="pzu:PHZ_c1353"/>
<evidence type="ECO:0000313" key="1">
    <source>
        <dbReference type="EMBL" id="ACG77767.1"/>
    </source>
</evidence>
<proteinExistence type="predicted"/>
<dbReference type="eggNOG" id="COG1215">
    <property type="taxonomic scope" value="Bacteria"/>
</dbReference>
<evidence type="ECO:0000313" key="2">
    <source>
        <dbReference type="Proteomes" id="UP000001868"/>
    </source>
</evidence>
<keyword evidence="2" id="KW-1185">Reference proteome</keyword>
<dbReference type="Proteomes" id="UP000001868">
    <property type="component" value="Chromosome"/>
</dbReference>
<name>B4R997_PHEZH</name>